<dbReference type="AlphaFoldDB" id="W6AB95"/>
<dbReference type="NCBIfam" id="NF038029">
    <property type="entry name" value="LP_plasma"/>
    <property type="match status" value="1"/>
</dbReference>
<feature type="chain" id="PRO_5004877286" description="Lipoprotein" evidence="1">
    <location>
        <begin position="24"/>
        <end position="149"/>
    </location>
</feature>
<evidence type="ECO:0000313" key="2">
    <source>
        <dbReference type="EMBL" id="AHI54327.1"/>
    </source>
</evidence>
<dbReference type="KEGG" id="ssab:SSABA_v1c09290"/>
<dbReference type="PATRIC" id="fig|1276257.3.peg.945"/>
<dbReference type="EMBL" id="CP006934">
    <property type="protein sequence ID" value="AHI54327.1"/>
    <property type="molecule type" value="Genomic_DNA"/>
</dbReference>
<accession>W6AB95</accession>
<dbReference type="Proteomes" id="UP000019265">
    <property type="component" value="Chromosome"/>
</dbReference>
<dbReference type="HOGENOM" id="CLU_1748514_0_0_14"/>
<dbReference type="InterPro" id="IPR054816">
    <property type="entry name" value="Lipoprotein_mollicutes-type_CS"/>
</dbReference>
<keyword evidence="1" id="KW-0732">Signal</keyword>
<name>W6AB95_9MOLU</name>
<evidence type="ECO:0008006" key="4">
    <source>
        <dbReference type="Google" id="ProtNLM"/>
    </source>
</evidence>
<evidence type="ECO:0000313" key="3">
    <source>
        <dbReference type="Proteomes" id="UP000019265"/>
    </source>
</evidence>
<evidence type="ECO:0000256" key="1">
    <source>
        <dbReference type="SAM" id="SignalP"/>
    </source>
</evidence>
<feature type="signal peptide" evidence="1">
    <location>
        <begin position="1"/>
        <end position="23"/>
    </location>
</feature>
<gene>
    <name evidence="2" type="ORF">SSABA_v1c09290</name>
</gene>
<dbReference type="PROSITE" id="PS51257">
    <property type="entry name" value="PROKAR_LIPOPROTEIN"/>
    <property type="match status" value="1"/>
</dbReference>
<protein>
    <recommendedName>
        <fullName evidence="4">Lipoprotein</fullName>
    </recommendedName>
</protein>
<dbReference type="RefSeq" id="WP_025251464.1">
    <property type="nucleotide sequence ID" value="NZ_CP006934.1"/>
</dbReference>
<reference evidence="2 3" key="1">
    <citation type="journal article" date="2014" name="Genome Biol. Evol.">
        <title>Molecular evolution of the substrate utilization strategies and putative virulence factors in mosquito-associated Spiroplasma species.</title>
        <authorList>
            <person name="Chang T.H."/>
            <person name="Lo W.S."/>
            <person name="Ku C."/>
            <person name="Chen L.L."/>
            <person name="Kuo C.H."/>
        </authorList>
    </citation>
    <scope>NUCLEOTIDE SEQUENCE [LARGE SCALE GENOMIC DNA]</scope>
    <source>
        <strain evidence="2">Ar-1343</strain>
    </source>
</reference>
<organism evidence="2 3">
    <name type="scientific">Spiroplasma sabaudiense Ar-1343</name>
    <dbReference type="NCBI Taxonomy" id="1276257"/>
    <lineage>
        <taxon>Bacteria</taxon>
        <taxon>Bacillati</taxon>
        <taxon>Mycoplasmatota</taxon>
        <taxon>Mollicutes</taxon>
        <taxon>Entomoplasmatales</taxon>
        <taxon>Spiroplasmataceae</taxon>
        <taxon>Spiroplasma</taxon>
    </lineage>
</organism>
<proteinExistence type="predicted"/>
<sequence>MKKLLSILASTTMVVSAPLSVVACGDGTGKQDKDWDFDSTAIDLKREIRRFYQASLTRDFQDYFFTNQEDIEKENIFESISLSKLDEIVGDKSFVALNSDSKDFKNFASDLEKLTNFDNLKKRPTKRLLKMSITNQCWLMELTHLTIRK</sequence>
<dbReference type="STRING" id="1276257.SSABA_v1c09290"/>
<keyword evidence="3" id="KW-1185">Reference proteome</keyword>
<dbReference type="OrthoDB" id="388278at2"/>